<dbReference type="SUPFAM" id="SSF52833">
    <property type="entry name" value="Thioredoxin-like"/>
    <property type="match status" value="1"/>
</dbReference>
<dbReference type="InterPro" id="IPR050553">
    <property type="entry name" value="Thioredoxin_ResA/DsbE_sf"/>
</dbReference>
<dbReference type="PROSITE" id="PS51352">
    <property type="entry name" value="THIOREDOXIN_2"/>
    <property type="match status" value="1"/>
</dbReference>
<gene>
    <name evidence="2" type="ORF">MORIYA_1588</name>
</gene>
<reference evidence="3" key="1">
    <citation type="submission" date="2018-05" db="EMBL/GenBank/DDBJ databases">
        <authorList>
            <person name="Cea G.-C."/>
            <person name="William W."/>
        </authorList>
    </citation>
    <scope>NUCLEOTIDE SEQUENCE [LARGE SCALE GENOMIC DNA]</scope>
    <source>
        <strain evidence="3">DB21MT 5</strain>
    </source>
</reference>
<feature type="domain" description="Thioredoxin" evidence="1">
    <location>
        <begin position="33"/>
        <end position="169"/>
    </location>
</feature>
<dbReference type="EMBL" id="LS483250">
    <property type="protein sequence ID" value="SQD78066.1"/>
    <property type="molecule type" value="Genomic_DNA"/>
</dbReference>
<dbReference type="AlphaFoldDB" id="A0A330LPD4"/>
<dbReference type="InterPro" id="IPR036249">
    <property type="entry name" value="Thioredoxin-like_sf"/>
</dbReference>
<dbReference type="CDD" id="cd03011">
    <property type="entry name" value="TlpA_like_ScsD_MtbDsbE"/>
    <property type="match status" value="1"/>
</dbReference>
<proteinExistence type="predicted"/>
<dbReference type="InterPro" id="IPR013740">
    <property type="entry name" value="Redoxin"/>
</dbReference>
<sequence>MKQRLLGWIKQLVIFMLLALVITTAVDVWRGKDFPKDNIPALVGTTLSGETVDIAELSKNQAVVVYFWATWCPVCSFVSPAVDTLSEYYPVVTVALSSGEDLRVKKYLQHHEYDFDVINDKNYELGSDWQVKVIPTILIIKDGEVKWFTTGFTSLPGIWWRLMLSMTLATTQ</sequence>
<protein>
    <recommendedName>
        <fullName evidence="1">Thioredoxin domain-containing protein</fullName>
    </recommendedName>
</protein>
<accession>A0A330LPD4</accession>
<evidence type="ECO:0000259" key="1">
    <source>
        <dbReference type="PROSITE" id="PS51352"/>
    </source>
</evidence>
<organism evidence="2 3">
    <name type="scientific">Moritella yayanosii</name>
    <dbReference type="NCBI Taxonomy" id="69539"/>
    <lineage>
        <taxon>Bacteria</taxon>
        <taxon>Pseudomonadati</taxon>
        <taxon>Pseudomonadota</taxon>
        <taxon>Gammaproteobacteria</taxon>
        <taxon>Alteromonadales</taxon>
        <taxon>Moritellaceae</taxon>
        <taxon>Moritella</taxon>
    </lineage>
</organism>
<dbReference type="PANTHER" id="PTHR42852:SF17">
    <property type="entry name" value="THIOREDOXIN-LIKE PROTEIN HI_1115"/>
    <property type="match status" value="1"/>
</dbReference>
<dbReference type="KEGG" id="mya:MORIYA_1588"/>
<dbReference type="Pfam" id="PF08534">
    <property type="entry name" value="Redoxin"/>
    <property type="match status" value="1"/>
</dbReference>
<dbReference type="RefSeq" id="WP_112714002.1">
    <property type="nucleotide sequence ID" value="NZ_LS483250.1"/>
</dbReference>
<dbReference type="InterPro" id="IPR013766">
    <property type="entry name" value="Thioredoxin_domain"/>
</dbReference>
<evidence type="ECO:0000313" key="2">
    <source>
        <dbReference type="EMBL" id="SQD78066.1"/>
    </source>
</evidence>
<dbReference type="Gene3D" id="3.40.30.10">
    <property type="entry name" value="Glutaredoxin"/>
    <property type="match status" value="1"/>
</dbReference>
<name>A0A330LPD4_9GAMM</name>
<evidence type="ECO:0000313" key="3">
    <source>
        <dbReference type="Proteomes" id="UP000250163"/>
    </source>
</evidence>
<dbReference type="OrthoDB" id="9796554at2"/>
<dbReference type="Proteomes" id="UP000250163">
    <property type="component" value="Chromosome MORIYA"/>
</dbReference>
<dbReference type="GO" id="GO:0016491">
    <property type="term" value="F:oxidoreductase activity"/>
    <property type="evidence" value="ECO:0007669"/>
    <property type="project" value="InterPro"/>
</dbReference>
<dbReference type="PANTHER" id="PTHR42852">
    <property type="entry name" value="THIOL:DISULFIDE INTERCHANGE PROTEIN DSBE"/>
    <property type="match status" value="1"/>
</dbReference>
<keyword evidence="3" id="KW-1185">Reference proteome</keyword>